<proteinExistence type="predicted"/>
<gene>
    <name evidence="2" type="ORF">GA0070564_10328</name>
</gene>
<dbReference type="STRING" id="262898.GA0070564_10328"/>
<dbReference type="EMBL" id="FMCX01000003">
    <property type="protein sequence ID" value="SCF06783.1"/>
    <property type="molecule type" value="Genomic_DNA"/>
</dbReference>
<dbReference type="Proteomes" id="UP000199504">
    <property type="component" value="Unassembled WGS sequence"/>
</dbReference>
<sequence length="195" mass="22030">MVQKSLFIEYRAVALSPEAKWFLVGLMVAADDVGNVNIDGKWLKNNVPVKVGQTIEELNHWIGELVDSDFIAPYEVDGVKYASIIDWSNRNGLTFQYIDKRKVQAWRNPTPAREPNTKGRVVQKKPTAKRVIKKNLPEEPAEKSVKPRKVVRPRPTKDPELTALQEAVQRVKGVSPKVSTGNSMARRLGLENYLN</sequence>
<evidence type="ECO:0000313" key="3">
    <source>
        <dbReference type="Proteomes" id="UP000199504"/>
    </source>
</evidence>
<organism evidence="2 3">
    <name type="scientific">Micromonospora mirobrigensis</name>
    <dbReference type="NCBI Taxonomy" id="262898"/>
    <lineage>
        <taxon>Bacteria</taxon>
        <taxon>Bacillati</taxon>
        <taxon>Actinomycetota</taxon>
        <taxon>Actinomycetes</taxon>
        <taxon>Micromonosporales</taxon>
        <taxon>Micromonosporaceae</taxon>
        <taxon>Micromonospora</taxon>
    </lineage>
</organism>
<feature type="region of interest" description="Disordered" evidence="1">
    <location>
        <begin position="135"/>
        <end position="158"/>
    </location>
</feature>
<evidence type="ECO:0000313" key="2">
    <source>
        <dbReference type="EMBL" id="SCF06783.1"/>
    </source>
</evidence>
<reference evidence="3" key="1">
    <citation type="submission" date="2016-06" db="EMBL/GenBank/DDBJ databases">
        <authorList>
            <person name="Varghese N."/>
            <person name="Submissions Spin"/>
        </authorList>
    </citation>
    <scope>NUCLEOTIDE SEQUENCE [LARGE SCALE GENOMIC DNA]</scope>
    <source>
        <strain evidence="3">DSM 44830</strain>
    </source>
</reference>
<name>A0A1C4XE28_9ACTN</name>
<keyword evidence="3" id="KW-1185">Reference proteome</keyword>
<dbReference type="AlphaFoldDB" id="A0A1C4XE28"/>
<evidence type="ECO:0000256" key="1">
    <source>
        <dbReference type="SAM" id="MobiDB-lite"/>
    </source>
</evidence>
<accession>A0A1C4XE28</accession>
<protein>
    <submittedName>
        <fullName evidence="2">Uncharacterized protein</fullName>
    </submittedName>
</protein>
<dbReference type="RefSeq" id="WP_091607279.1">
    <property type="nucleotide sequence ID" value="NZ_FMCX01000003.1"/>
</dbReference>
<feature type="compositionally biased region" description="Basic and acidic residues" evidence="1">
    <location>
        <begin position="135"/>
        <end position="145"/>
    </location>
</feature>